<dbReference type="Proteomes" id="UP001201980">
    <property type="component" value="Unassembled WGS sequence"/>
</dbReference>
<name>A0AAD5RQE2_9PEZI</name>
<accession>A0AAD5RQE2</accession>
<comment type="caution">
    <text evidence="1">The sequence shown here is derived from an EMBL/GenBank/DDBJ whole genome shotgun (WGS) entry which is preliminary data.</text>
</comment>
<sequence length="79" mass="8743">MNNLSLISSGDAEGDLRELRKDVEKLSEDLRDPRSCMDAEREAIKRDVIPLTDISCRLKTAIATTNAVRDRAERNGGGL</sequence>
<evidence type="ECO:0000313" key="2">
    <source>
        <dbReference type="Proteomes" id="UP001201980"/>
    </source>
</evidence>
<organism evidence="1 2">
    <name type="scientific">Zalerion maritima</name>
    <dbReference type="NCBI Taxonomy" id="339359"/>
    <lineage>
        <taxon>Eukaryota</taxon>
        <taxon>Fungi</taxon>
        <taxon>Dikarya</taxon>
        <taxon>Ascomycota</taxon>
        <taxon>Pezizomycotina</taxon>
        <taxon>Sordariomycetes</taxon>
        <taxon>Lulworthiomycetidae</taxon>
        <taxon>Lulworthiales</taxon>
        <taxon>Lulworthiaceae</taxon>
        <taxon>Zalerion</taxon>
    </lineage>
</organism>
<evidence type="ECO:0000313" key="1">
    <source>
        <dbReference type="EMBL" id="KAJ2901784.1"/>
    </source>
</evidence>
<reference evidence="1" key="1">
    <citation type="submission" date="2022-07" db="EMBL/GenBank/DDBJ databases">
        <title>Draft genome sequence of Zalerion maritima ATCC 34329, a (micro)plastics degrading marine fungus.</title>
        <authorList>
            <person name="Paco A."/>
            <person name="Goncalves M.F.M."/>
            <person name="Rocha-Santos T.A.P."/>
            <person name="Alves A."/>
        </authorList>
    </citation>
    <scope>NUCLEOTIDE SEQUENCE</scope>
    <source>
        <strain evidence="1">ATCC 34329</strain>
    </source>
</reference>
<keyword evidence="2" id="KW-1185">Reference proteome</keyword>
<gene>
    <name evidence="1" type="ORF">MKZ38_001404</name>
</gene>
<proteinExistence type="predicted"/>
<protein>
    <submittedName>
        <fullName evidence="1">Uncharacterized protein</fullName>
    </submittedName>
</protein>
<dbReference type="AlphaFoldDB" id="A0AAD5RQE2"/>
<dbReference type="EMBL" id="JAKWBI020000138">
    <property type="protein sequence ID" value="KAJ2901784.1"/>
    <property type="molecule type" value="Genomic_DNA"/>
</dbReference>